<name>A0A2T3BBW0_AMORE</name>
<evidence type="ECO:0000256" key="5">
    <source>
        <dbReference type="SAM" id="MobiDB-lite"/>
    </source>
</evidence>
<evidence type="ECO:0000256" key="6">
    <source>
        <dbReference type="SAM" id="Phobius"/>
    </source>
</evidence>
<dbReference type="GO" id="GO:0022857">
    <property type="term" value="F:transmembrane transporter activity"/>
    <property type="evidence" value="ECO:0007669"/>
    <property type="project" value="InterPro"/>
</dbReference>
<feature type="transmembrane region" description="Helical" evidence="6">
    <location>
        <begin position="138"/>
        <end position="163"/>
    </location>
</feature>
<organism evidence="7 8">
    <name type="scientific">Amorphotheca resinae ATCC 22711</name>
    <dbReference type="NCBI Taxonomy" id="857342"/>
    <lineage>
        <taxon>Eukaryota</taxon>
        <taxon>Fungi</taxon>
        <taxon>Dikarya</taxon>
        <taxon>Ascomycota</taxon>
        <taxon>Pezizomycotina</taxon>
        <taxon>Leotiomycetes</taxon>
        <taxon>Helotiales</taxon>
        <taxon>Amorphothecaceae</taxon>
        <taxon>Amorphotheca</taxon>
    </lineage>
</organism>
<reference evidence="7 8" key="1">
    <citation type="journal article" date="2018" name="New Phytol.">
        <title>Comparative genomics and transcriptomics depict ericoid mycorrhizal fungi as versatile saprotrophs and plant mutualists.</title>
        <authorList>
            <person name="Martino E."/>
            <person name="Morin E."/>
            <person name="Grelet G.A."/>
            <person name="Kuo A."/>
            <person name="Kohler A."/>
            <person name="Daghino S."/>
            <person name="Barry K.W."/>
            <person name="Cichocki N."/>
            <person name="Clum A."/>
            <person name="Dockter R.B."/>
            <person name="Hainaut M."/>
            <person name="Kuo R.C."/>
            <person name="LaButti K."/>
            <person name="Lindahl B.D."/>
            <person name="Lindquist E.A."/>
            <person name="Lipzen A."/>
            <person name="Khouja H.R."/>
            <person name="Magnuson J."/>
            <person name="Murat C."/>
            <person name="Ohm R.A."/>
            <person name="Singer S.W."/>
            <person name="Spatafora J.W."/>
            <person name="Wang M."/>
            <person name="Veneault-Fourrey C."/>
            <person name="Henrissat B."/>
            <person name="Grigoriev I.V."/>
            <person name="Martin F.M."/>
            <person name="Perotto S."/>
        </authorList>
    </citation>
    <scope>NUCLEOTIDE SEQUENCE [LARGE SCALE GENOMIC DNA]</scope>
    <source>
        <strain evidence="7 8">ATCC 22711</strain>
    </source>
</reference>
<evidence type="ECO:0000256" key="3">
    <source>
        <dbReference type="ARBA" id="ARBA00022989"/>
    </source>
</evidence>
<protein>
    <recommendedName>
        <fullName evidence="9">Nodulin-like domain-containing protein</fullName>
    </recommendedName>
</protein>
<dbReference type="GeneID" id="36577181"/>
<dbReference type="InterPro" id="IPR011701">
    <property type="entry name" value="MFS"/>
</dbReference>
<dbReference type="Pfam" id="PF07690">
    <property type="entry name" value="MFS_1"/>
    <property type="match status" value="1"/>
</dbReference>
<comment type="subcellular location">
    <subcellularLocation>
        <location evidence="1">Membrane</location>
        <topology evidence="1">Multi-pass membrane protein</topology>
    </subcellularLocation>
</comment>
<proteinExistence type="predicted"/>
<dbReference type="InterPro" id="IPR036259">
    <property type="entry name" value="MFS_trans_sf"/>
</dbReference>
<feature type="transmembrane region" description="Helical" evidence="6">
    <location>
        <begin position="306"/>
        <end position="328"/>
    </location>
</feature>
<feature type="transmembrane region" description="Helical" evidence="6">
    <location>
        <begin position="410"/>
        <end position="433"/>
    </location>
</feature>
<dbReference type="RefSeq" id="XP_024724410.1">
    <property type="nucleotide sequence ID" value="XM_024869100.1"/>
</dbReference>
<keyword evidence="4 6" id="KW-0472">Membrane</keyword>
<feature type="transmembrane region" description="Helical" evidence="6">
    <location>
        <begin position="169"/>
        <end position="189"/>
    </location>
</feature>
<dbReference type="EMBL" id="KZ679007">
    <property type="protein sequence ID" value="PSS25811.1"/>
    <property type="molecule type" value="Genomic_DNA"/>
</dbReference>
<dbReference type="FunCoup" id="A0A2T3BBW0">
    <property type="interactions" value="63"/>
</dbReference>
<evidence type="ECO:0000256" key="4">
    <source>
        <dbReference type="ARBA" id="ARBA00023136"/>
    </source>
</evidence>
<sequence length="533" mass="57627">MSEKSLQTARVVSSVAATLISLACGTNYVYSAWGPQFADKLRLSSTQQNLIGAAGNLGMYSMGIPIGMLVDTKGPRSAVLMGAILLGAGYFPLHQAYDRGSGSMPLLCMFSFFTGLGGCAAFAAAVKTSALNWPHHRGTATGIPVAAFGLSAFFFSMFAQFVLPGSTGHFLMLLAYGTFGLVFVPFFFLRVLPHPHYAAVPTTEAGMTDSQQLYRTRSEESKYRAARVLVEEPGRSTFVVPYSGQEDNLSQDTAAEAPGGVMSETSSLLSRSTSSSPGDIPEENHVKDHAHRVDIRGLKMLPMVEFWLLFVLMGILTGIGLMTINNIGNDATALWRHYDDSATDDFIMKRQAMHVSILSICSCIGRLTSGVGSDFLVKVLKASRLWCLTLASLVFLIAQLSALSIQNPHFLTLVSSLTGLGYGFLFGCFPSLVAEAFGVHGLSTNWGCMTLSPVLSGNIFNLFYGAVYDRHSIVKGNGERECTEGLACYRSAYLVTVVACLLGLLVSLFSIQYTQRARREEEARIKDLEGREA</sequence>
<dbReference type="GO" id="GO:0000329">
    <property type="term" value="C:fungal-type vacuole membrane"/>
    <property type="evidence" value="ECO:0007669"/>
    <property type="project" value="TreeGrafter"/>
</dbReference>
<feature type="transmembrane region" description="Helical" evidence="6">
    <location>
        <begin position="383"/>
        <end position="403"/>
    </location>
</feature>
<dbReference type="PANTHER" id="PTHR21576:SF158">
    <property type="entry name" value="RIBOSOMAL RNA-PROCESSING PROTEIN 12-LIKE CONSERVED DOMAIN-CONTAINING PROTEIN"/>
    <property type="match status" value="1"/>
</dbReference>
<evidence type="ECO:0000256" key="2">
    <source>
        <dbReference type="ARBA" id="ARBA00022692"/>
    </source>
</evidence>
<evidence type="ECO:0000313" key="7">
    <source>
        <dbReference type="EMBL" id="PSS25811.1"/>
    </source>
</evidence>
<dbReference type="PROSITE" id="PS51257">
    <property type="entry name" value="PROKAR_LIPOPROTEIN"/>
    <property type="match status" value="1"/>
</dbReference>
<dbReference type="OrthoDB" id="410267at2759"/>
<evidence type="ECO:0008006" key="9">
    <source>
        <dbReference type="Google" id="ProtNLM"/>
    </source>
</evidence>
<dbReference type="AlphaFoldDB" id="A0A2T3BBW0"/>
<dbReference type="SUPFAM" id="SSF103473">
    <property type="entry name" value="MFS general substrate transporter"/>
    <property type="match status" value="1"/>
</dbReference>
<dbReference type="Gene3D" id="1.20.1250.20">
    <property type="entry name" value="MFS general substrate transporter like domains"/>
    <property type="match status" value="2"/>
</dbReference>
<keyword evidence="2 6" id="KW-0812">Transmembrane</keyword>
<feature type="transmembrane region" description="Helical" evidence="6">
    <location>
        <begin position="492"/>
        <end position="511"/>
    </location>
</feature>
<gene>
    <name evidence="7" type="ORF">M430DRAFT_64323</name>
</gene>
<dbReference type="InParanoid" id="A0A2T3BBW0"/>
<evidence type="ECO:0000256" key="1">
    <source>
        <dbReference type="ARBA" id="ARBA00004141"/>
    </source>
</evidence>
<feature type="transmembrane region" description="Helical" evidence="6">
    <location>
        <begin position="103"/>
        <end position="126"/>
    </location>
</feature>
<evidence type="ECO:0000313" key="8">
    <source>
        <dbReference type="Proteomes" id="UP000241818"/>
    </source>
</evidence>
<dbReference type="Proteomes" id="UP000241818">
    <property type="component" value="Unassembled WGS sequence"/>
</dbReference>
<feature type="transmembrane region" description="Helical" evidence="6">
    <location>
        <begin position="77"/>
        <end position="97"/>
    </location>
</feature>
<accession>A0A2T3BBW0</accession>
<feature type="compositionally biased region" description="Low complexity" evidence="5">
    <location>
        <begin position="263"/>
        <end position="276"/>
    </location>
</feature>
<dbReference type="STRING" id="857342.A0A2T3BBW0"/>
<dbReference type="PANTHER" id="PTHR21576">
    <property type="entry name" value="UNCHARACTERIZED NODULIN-LIKE PROTEIN"/>
    <property type="match status" value="1"/>
</dbReference>
<keyword evidence="3 6" id="KW-1133">Transmembrane helix</keyword>
<feature type="region of interest" description="Disordered" evidence="5">
    <location>
        <begin position="249"/>
        <end position="284"/>
    </location>
</feature>
<keyword evidence="8" id="KW-1185">Reference proteome</keyword>
<feature type="transmembrane region" description="Helical" evidence="6">
    <location>
        <begin position="12"/>
        <end position="30"/>
    </location>
</feature>